<dbReference type="InterPro" id="IPR050979">
    <property type="entry name" value="LD-transpeptidase"/>
</dbReference>
<dbReference type="Pfam" id="PF03734">
    <property type="entry name" value="YkuD"/>
    <property type="match status" value="1"/>
</dbReference>
<dbReference type="PROSITE" id="PS52029">
    <property type="entry name" value="LD_TPASE"/>
    <property type="match status" value="1"/>
</dbReference>
<comment type="pathway">
    <text evidence="1 9">Cell wall biogenesis; peptidoglycan biosynthesis.</text>
</comment>
<evidence type="ECO:0000256" key="3">
    <source>
        <dbReference type="ARBA" id="ARBA00022676"/>
    </source>
</evidence>
<dbReference type="InterPro" id="IPR005490">
    <property type="entry name" value="LD_TPept_cat_dom"/>
</dbReference>
<evidence type="ECO:0000256" key="9">
    <source>
        <dbReference type="PROSITE-ProRule" id="PRU01373"/>
    </source>
</evidence>
<evidence type="ECO:0000256" key="7">
    <source>
        <dbReference type="ARBA" id="ARBA00022984"/>
    </source>
</evidence>
<organism evidence="11 12">
    <name type="scientific">Candidatus Synechococcus calcipolaris G9</name>
    <dbReference type="NCBI Taxonomy" id="1497997"/>
    <lineage>
        <taxon>Bacteria</taxon>
        <taxon>Bacillati</taxon>
        <taxon>Cyanobacteriota</taxon>
        <taxon>Cyanophyceae</taxon>
        <taxon>Synechococcales</taxon>
        <taxon>Synechococcaceae</taxon>
        <taxon>Synechococcus</taxon>
    </lineage>
</organism>
<name>A0ABT6EVZ0_9SYNE</name>
<evidence type="ECO:0000256" key="1">
    <source>
        <dbReference type="ARBA" id="ARBA00004752"/>
    </source>
</evidence>
<protein>
    <submittedName>
        <fullName evidence="11">L,D-transpeptidase</fullName>
    </submittedName>
</protein>
<keyword evidence="3" id="KW-0328">Glycosyltransferase</keyword>
<sequence length="175" mass="18923">MKGLSYRTILILGLVVGSGLALGGIQPAVVASPMPNQALVNDPAVAPLRLELSLSRKQVTLFQGTRPIKTYPVAVGRPGWETPTGVFQVQSMIEDPAWKNPFNGSVIAGGHARNPLGRRWIGFWSDGKNWIGFHGTPNPESVGHAVSHGCVRMHNRDIEDLFARITMGTPVIVVR</sequence>
<dbReference type="PANTHER" id="PTHR30582">
    <property type="entry name" value="L,D-TRANSPEPTIDASE"/>
    <property type="match status" value="1"/>
</dbReference>
<evidence type="ECO:0000259" key="10">
    <source>
        <dbReference type="PROSITE" id="PS52029"/>
    </source>
</evidence>
<dbReference type="EMBL" id="JAKKUT010000002">
    <property type="protein sequence ID" value="MDG2989954.1"/>
    <property type="molecule type" value="Genomic_DNA"/>
</dbReference>
<keyword evidence="4" id="KW-0808">Transferase</keyword>
<dbReference type="Gene3D" id="2.40.440.10">
    <property type="entry name" value="L,D-transpeptidase catalytic domain-like"/>
    <property type="match status" value="1"/>
</dbReference>
<gene>
    <name evidence="11" type="ORF">L3556_03250</name>
</gene>
<evidence type="ECO:0000256" key="5">
    <source>
        <dbReference type="ARBA" id="ARBA00022801"/>
    </source>
</evidence>
<feature type="domain" description="L,D-TPase catalytic" evidence="10">
    <location>
        <begin position="48"/>
        <end position="174"/>
    </location>
</feature>
<evidence type="ECO:0000256" key="2">
    <source>
        <dbReference type="ARBA" id="ARBA00005992"/>
    </source>
</evidence>
<feature type="active site" description="Proton donor/acceptor" evidence="9">
    <location>
        <position position="134"/>
    </location>
</feature>
<keyword evidence="7 9" id="KW-0573">Peptidoglycan synthesis</keyword>
<evidence type="ECO:0000256" key="6">
    <source>
        <dbReference type="ARBA" id="ARBA00022960"/>
    </source>
</evidence>
<accession>A0ABT6EVZ0</accession>
<comment type="caution">
    <text evidence="11">The sequence shown here is derived from an EMBL/GenBank/DDBJ whole genome shotgun (WGS) entry which is preliminary data.</text>
</comment>
<comment type="similarity">
    <text evidence="2">Belongs to the YkuD family.</text>
</comment>
<dbReference type="PANTHER" id="PTHR30582:SF24">
    <property type="entry name" value="L,D-TRANSPEPTIDASE ERFK_SRFK-RELATED"/>
    <property type="match status" value="1"/>
</dbReference>
<reference evidence="11" key="1">
    <citation type="journal article" date="2022" name="Genome Biol. Evol.">
        <title>A New Gene Family Diagnostic for Intracellular Biomineralization of Amorphous Ca Carbonates by Cyanobacteria.</title>
        <authorList>
            <person name="Benzerara K."/>
            <person name="Duprat E."/>
            <person name="Bitard-Feildel T."/>
            <person name="Caumes G."/>
            <person name="Cassier-Chauvat C."/>
            <person name="Chauvat F."/>
            <person name="Dezi M."/>
            <person name="Diop S.I."/>
            <person name="Gaschignard G."/>
            <person name="Gorgen S."/>
            <person name="Gugger M."/>
            <person name="Lopez-Garcia P."/>
            <person name="Millet M."/>
            <person name="Skouri-Panet F."/>
            <person name="Moreira D."/>
            <person name="Callebaut I."/>
        </authorList>
    </citation>
    <scope>NUCLEOTIDE SEQUENCE</scope>
    <source>
        <strain evidence="11">G9</strain>
    </source>
</reference>
<keyword evidence="12" id="KW-1185">Reference proteome</keyword>
<dbReference type="RefSeq" id="WP_277865878.1">
    <property type="nucleotide sequence ID" value="NZ_JAKKUT010000002.1"/>
</dbReference>
<dbReference type="InterPro" id="IPR038063">
    <property type="entry name" value="Transpep_catalytic_dom"/>
</dbReference>
<keyword evidence="6 9" id="KW-0133">Cell shape</keyword>
<dbReference type="SUPFAM" id="SSF141523">
    <property type="entry name" value="L,D-transpeptidase catalytic domain-like"/>
    <property type="match status" value="1"/>
</dbReference>
<evidence type="ECO:0000313" key="12">
    <source>
        <dbReference type="Proteomes" id="UP001154265"/>
    </source>
</evidence>
<evidence type="ECO:0000256" key="8">
    <source>
        <dbReference type="ARBA" id="ARBA00023316"/>
    </source>
</evidence>
<reference evidence="11" key="2">
    <citation type="submission" date="2022-01" db="EMBL/GenBank/DDBJ databases">
        <authorList>
            <person name="Zivanovic Y."/>
            <person name="Moreira D."/>
            <person name="Lopez-Garcia P."/>
        </authorList>
    </citation>
    <scope>NUCLEOTIDE SEQUENCE</scope>
    <source>
        <strain evidence="11">G9</strain>
    </source>
</reference>
<evidence type="ECO:0000256" key="4">
    <source>
        <dbReference type="ARBA" id="ARBA00022679"/>
    </source>
</evidence>
<proteinExistence type="inferred from homology"/>
<dbReference type="CDD" id="cd16913">
    <property type="entry name" value="YkuD_like"/>
    <property type="match status" value="1"/>
</dbReference>
<dbReference type="Proteomes" id="UP001154265">
    <property type="component" value="Unassembled WGS sequence"/>
</dbReference>
<keyword evidence="5" id="KW-0378">Hydrolase</keyword>
<evidence type="ECO:0000313" key="11">
    <source>
        <dbReference type="EMBL" id="MDG2989954.1"/>
    </source>
</evidence>
<keyword evidence="8 9" id="KW-0961">Cell wall biogenesis/degradation</keyword>
<feature type="active site" description="Nucleophile" evidence="9">
    <location>
        <position position="150"/>
    </location>
</feature>